<dbReference type="EMBL" id="FNFO01000010">
    <property type="protein sequence ID" value="SDM10754.1"/>
    <property type="molecule type" value="Genomic_DNA"/>
</dbReference>
<evidence type="ECO:0000313" key="9">
    <source>
        <dbReference type="Proteomes" id="UP000198510"/>
    </source>
</evidence>
<feature type="transmembrane region" description="Helical" evidence="7">
    <location>
        <begin position="12"/>
        <end position="33"/>
    </location>
</feature>
<evidence type="ECO:0000256" key="3">
    <source>
        <dbReference type="ARBA" id="ARBA00022475"/>
    </source>
</evidence>
<protein>
    <submittedName>
        <fullName evidence="8">Uncharacterized membrane protein YphA, DoxX/SURF4 family</fullName>
    </submittedName>
</protein>
<feature type="transmembrane region" description="Helical" evidence="7">
    <location>
        <begin position="53"/>
        <end position="73"/>
    </location>
</feature>
<keyword evidence="6 7" id="KW-0472">Membrane</keyword>
<evidence type="ECO:0000256" key="6">
    <source>
        <dbReference type="ARBA" id="ARBA00023136"/>
    </source>
</evidence>
<dbReference type="InterPro" id="IPR032808">
    <property type="entry name" value="DoxX"/>
</dbReference>
<comment type="subcellular location">
    <subcellularLocation>
        <location evidence="1">Cell membrane</location>
        <topology evidence="1">Multi-pass membrane protein</topology>
    </subcellularLocation>
</comment>
<reference evidence="8 9" key="1">
    <citation type="submission" date="2016-10" db="EMBL/GenBank/DDBJ databases">
        <authorList>
            <person name="de Groot N.N."/>
        </authorList>
    </citation>
    <scope>NUCLEOTIDE SEQUENCE [LARGE SCALE GENOMIC DNA]</scope>
    <source>
        <strain evidence="8 9">DSM 25186</strain>
    </source>
</reference>
<dbReference type="InterPro" id="IPR051907">
    <property type="entry name" value="DoxX-like_oxidoreductase"/>
</dbReference>
<dbReference type="PANTHER" id="PTHR33452:SF1">
    <property type="entry name" value="INNER MEMBRANE PROTEIN YPHA-RELATED"/>
    <property type="match status" value="1"/>
</dbReference>
<evidence type="ECO:0000256" key="1">
    <source>
        <dbReference type="ARBA" id="ARBA00004651"/>
    </source>
</evidence>
<dbReference type="RefSeq" id="WP_176956162.1">
    <property type="nucleotide sequence ID" value="NZ_FNFO01000010.1"/>
</dbReference>
<evidence type="ECO:0000256" key="5">
    <source>
        <dbReference type="ARBA" id="ARBA00022989"/>
    </source>
</evidence>
<dbReference type="Proteomes" id="UP000198510">
    <property type="component" value="Unassembled WGS sequence"/>
</dbReference>
<evidence type="ECO:0000256" key="4">
    <source>
        <dbReference type="ARBA" id="ARBA00022692"/>
    </source>
</evidence>
<sequence length="139" mass="15206">MKQLLRTAADPAIWLIRLMVGAVFLSEGLQKFLFPATRGAGRFAKIGLPSPELLGAFVGGCEVVCGLLLLLGLMTRVAAFPLLVIMIVALATTKLPLLTDEGFWTMAHEARTDWAMLLGTVFLIWKGGGAWSWDRRLLH</sequence>
<proteinExistence type="inferred from homology"/>
<keyword evidence="9" id="KW-1185">Reference proteome</keyword>
<dbReference type="Pfam" id="PF07681">
    <property type="entry name" value="DoxX"/>
    <property type="match status" value="1"/>
</dbReference>
<keyword evidence="5 7" id="KW-1133">Transmembrane helix</keyword>
<keyword evidence="3" id="KW-1003">Cell membrane</keyword>
<keyword evidence="4 7" id="KW-0812">Transmembrane</keyword>
<evidence type="ECO:0000256" key="2">
    <source>
        <dbReference type="ARBA" id="ARBA00006679"/>
    </source>
</evidence>
<name>A0A1G9QI64_9BACT</name>
<comment type="similarity">
    <text evidence="2">Belongs to the DoxX family.</text>
</comment>
<feature type="transmembrane region" description="Helical" evidence="7">
    <location>
        <begin position="80"/>
        <end position="99"/>
    </location>
</feature>
<dbReference type="AlphaFoldDB" id="A0A1G9QI64"/>
<feature type="transmembrane region" description="Helical" evidence="7">
    <location>
        <begin position="114"/>
        <end position="133"/>
    </location>
</feature>
<dbReference type="STRING" id="1075417.SAMN05421823_110183"/>
<evidence type="ECO:0000313" key="8">
    <source>
        <dbReference type="EMBL" id="SDM10754.1"/>
    </source>
</evidence>
<gene>
    <name evidence="8" type="ORF">SAMN05421823_110183</name>
</gene>
<evidence type="ECO:0000256" key="7">
    <source>
        <dbReference type="SAM" id="Phobius"/>
    </source>
</evidence>
<dbReference type="PANTHER" id="PTHR33452">
    <property type="entry name" value="OXIDOREDUCTASE CATD-RELATED"/>
    <property type="match status" value="1"/>
</dbReference>
<accession>A0A1G9QI64</accession>
<organism evidence="8 9">
    <name type="scientific">Catalinimonas alkaloidigena</name>
    <dbReference type="NCBI Taxonomy" id="1075417"/>
    <lineage>
        <taxon>Bacteria</taxon>
        <taxon>Pseudomonadati</taxon>
        <taxon>Bacteroidota</taxon>
        <taxon>Cytophagia</taxon>
        <taxon>Cytophagales</taxon>
        <taxon>Catalimonadaceae</taxon>
        <taxon>Catalinimonas</taxon>
    </lineage>
</organism>
<dbReference type="GO" id="GO:0005886">
    <property type="term" value="C:plasma membrane"/>
    <property type="evidence" value="ECO:0007669"/>
    <property type="project" value="UniProtKB-SubCell"/>
</dbReference>